<feature type="transmembrane region" description="Helical" evidence="6">
    <location>
        <begin position="272"/>
        <end position="298"/>
    </location>
</feature>
<feature type="transmembrane region" description="Helical" evidence="6">
    <location>
        <begin position="6"/>
        <end position="27"/>
    </location>
</feature>
<proteinExistence type="predicted"/>
<dbReference type="AlphaFoldDB" id="A0A1I2T6L8"/>
<feature type="transmembrane region" description="Helical" evidence="6">
    <location>
        <begin position="127"/>
        <end position="145"/>
    </location>
</feature>
<gene>
    <name evidence="8" type="ORF">SAMN04488025_1527</name>
</gene>
<reference evidence="9" key="1">
    <citation type="submission" date="2016-10" db="EMBL/GenBank/DDBJ databases">
        <authorList>
            <person name="Varghese N."/>
            <person name="Submissions S."/>
        </authorList>
    </citation>
    <scope>NUCLEOTIDE SEQUENCE [LARGE SCALE GENOMIC DNA]</scope>
    <source>
        <strain evidence="9">DSM 44945</strain>
    </source>
</reference>
<dbReference type="PANTHER" id="PTHR35007">
    <property type="entry name" value="INTEGRAL MEMBRANE PROTEIN-RELATED"/>
    <property type="match status" value="1"/>
</dbReference>
<comment type="subcellular location">
    <subcellularLocation>
        <location evidence="1">Cell membrane</location>
        <topology evidence="1">Multi-pass membrane protein</topology>
    </subcellularLocation>
</comment>
<dbReference type="OrthoDB" id="2574794at2"/>
<dbReference type="PANTHER" id="PTHR35007:SF2">
    <property type="entry name" value="PILUS ASSEMBLE PROTEIN"/>
    <property type="match status" value="1"/>
</dbReference>
<name>A0A1I2T6L8_9BACL</name>
<evidence type="ECO:0000256" key="4">
    <source>
        <dbReference type="ARBA" id="ARBA00022989"/>
    </source>
</evidence>
<evidence type="ECO:0000256" key="3">
    <source>
        <dbReference type="ARBA" id="ARBA00022692"/>
    </source>
</evidence>
<dbReference type="GO" id="GO:0005886">
    <property type="term" value="C:plasma membrane"/>
    <property type="evidence" value="ECO:0007669"/>
    <property type="project" value="UniProtKB-SubCell"/>
</dbReference>
<organism evidence="8 9">
    <name type="scientific">Planifilum fulgidum</name>
    <dbReference type="NCBI Taxonomy" id="201973"/>
    <lineage>
        <taxon>Bacteria</taxon>
        <taxon>Bacillati</taxon>
        <taxon>Bacillota</taxon>
        <taxon>Bacilli</taxon>
        <taxon>Bacillales</taxon>
        <taxon>Thermoactinomycetaceae</taxon>
        <taxon>Planifilum</taxon>
    </lineage>
</organism>
<evidence type="ECO:0000259" key="7">
    <source>
        <dbReference type="Pfam" id="PF00482"/>
    </source>
</evidence>
<evidence type="ECO:0000256" key="2">
    <source>
        <dbReference type="ARBA" id="ARBA00022475"/>
    </source>
</evidence>
<feature type="domain" description="Type II secretion system protein GspF" evidence="7">
    <location>
        <begin position="163"/>
        <end position="289"/>
    </location>
</feature>
<dbReference type="Proteomes" id="UP000198661">
    <property type="component" value="Unassembled WGS sequence"/>
</dbReference>
<dbReference type="Pfam" id="PF00482">
    <property type="entry name" value="T2SSF"/>
    <property type="match status" value="1"/>
</dbReference>
<keyword evidence="3 6" id="KW-0812">Transmembrane</keyword>
<dbReference type="InterPro" id="IPR018076">
    <property type="entry name" value="T2SS_GspF_dom"/>
</dbReference>
<protein>
    <submittedName>
        <fullName evidence="8">Tight adherence protein C</fullName>
    </submittedName>
</protein>
<keyword evidence="9" id="KW-1185">Reference proteome</keyword>
<dbReference type="EMBL" id="FOOK01000052">
    <property type="protein sequence ID" value="SFG58166.1"/>
    <property type="molecule type" value="Genomic_DNA"/>
</dbReference>
<dbReference type="STRING" id="201973.SAMN04488025_1527"/>
<dbReference type="RefSeq" id="WP_092041763.1">
    <property type="nucleotide sequence ID" value="NZ_FOOK01000052.1"/>
</dbReference>
<keyword evidence="2" id="KW-1003">Cell membrane</keyword>
<evidence type="ECO:0000256" key="5">
    <source>
        <dbReference type="ARBA" id="ARBA00023136"/>
    </source>
</evidence>
<evidence type="ECO:0000313" key="9">
    <source>
        <dbReference type="Proteomes" id="UP000198661"/>
    </source>
</evidence>
<sequence>MGFEGILLVVIFAWMAMLFSLVSYVSFQSKHQSLHRYLEEEIHPLVEQSSRTGDWLKTLHTWFDRLAPTGEKIQLLSEPEELEDILVKAGYPYGLTVDRLQGAKLVGVILFGGFGLLYFLLGLPMGPIVLVCGIFAGYMSPIWLVRRIAKRRQEKIRREIPDFLDIMSITLQAGMSMDAALNHYVQTFSGPLSEEFARMNREIRFGVQRESAYRALMQRTTSPELEALLQSLIQAHNLGTPVSDIFMQQAEEIRSMRAEKAKEAAGKAAPKISLVSGLVIGPSIMLLMFGSFVLKYFIGEDSIFKNVGF</sequence>
<evidence type="ECO:0000313" key="8">
    <source>
        <dbReference type="EMBL" id="SFG58166.1"/>
    </source>
</evidence>
<evidence type="ECO:0000256" key="1">
    <source>
        <dbReference type="ARBA" id="ARBA00004651"/>
    </source>
</evidence>
<feature type="transmembrane region" description="Helical" evidence="6">
    <location>
        <begin position="102"/>
        <end position="121"/>
    </location>
</feature>
<accession>A0A1I2T6L8</accession>
<keyword evidence="4 6" id="KW-1133">Transmembrane helix</keyword>
<keyword evidence="5 6" id="KW-0472">Membrane</keyword>
<evidence type="ECO:0000256" key="6">
    <source>
        <dbReference type="SAM" id="Phobius"/>
    </source>
</evidence>